<feature type="compositionally biased region" description="Low complexity" evidence="1">
    <location>
        <begin position="166"/>
        <end position="178"/>
    </location>
</feature>
<organism evidence="3 4">
    <name type="scientific">Toxoplasma gondii CAST</name>
    <dbReference type="NCBI Taxonomy" id="943122"/>
    <lineage>
        <taxon>Eukaryota</taxon>
        <taxon>Sar</taxon>
        <taxon>Alveolata</taxon>
        <taxon>Apicomplexa</taxon>
        <taxon>Conoidasida</taxon>
        <taxon>Coccidia</taxon>
        <taxon>Eucoccidiorida</taxon>
        <taxon>Eimeriorina</taxon>
        <taxon>Sarcocystidae</taxon>
        <taxon>Toxoplasma</taxon>
    </lineage>
</organism>
<feature type="transmembrane region" description="Helical" evidence="2">
    <location>
        <begin position="745"/>
        <end position="770"/>
    </location>
</feature>
<gene>
    <name evidence="3" type="ORF">TGCAST_321690</name>
</gene>
<feature type="compositionally biased region" description="Basic and acidic residues" evidence="1">
    <location>
        <begin position="863"/>
        <end position="877"/>
    </location>
</feature>
<dbReference type="Proteomes" id="UP000284452">
    <property type="component" value="Unassembled WGS sequence"/>
</dbReference>
<dbReference type="VEuPathDB" id="ToxoDB:TGCAST_321690"/>
<comment type="caution">
    <text evidence="3">The sequence shown here is derived from an EMBL/GenBank/DDBJ whole genome shotgun (WGS) entry which is preliminary data.</text>
</comment>
<evidence type="ECO:0000256" key="2">
    <source>
        <dbReference type="SAM" id="Phobius"/>
    </source>
</evidence>
<dbReference type="AlphaFoldDB" id="A0A3R7YNA5"/>
<feature type="region of interest" description="Disordered" evidence="1">
    <location>
        <begin position="1"/>
        <end position="25"/>
    </location>
</feature>
<accession>A0A3R7YNA5</accession>
<feature type="region of interest" description="Disordered" evidence="1">
    <location>
        <begin position="94"/>
        <end position="143"/>
    </location>
</feature>
<reference evidence="3 4" key="1">
    <citation type="submission" date="2017-10" db="EMBL/GenBank/DDBJ databases">
        <authorList>
            <person name="Sibley D."/>
            <person name="Venepally P."/>
            <person name="Karamycheva S."/>
            <person name="Hadjithomas M."/>
            <person name="Khan A."/>
            <person name="Brunk B."/>
            <person name="Roos D."/>
            <person name="Caler E."/>
            <person name="Lorenzi H."/>
        </authorList>
    </citation>
    <scope>NUCLEOTIDE SEQUENCE [LARGE SCALE GENOMIC DNA]</scope>
    <source>
        <strain evidence="3 4">CAST</strain>
    </source>
</reference>
<keyword evidence="2" id="KW-0472">Membrane</keyword>
<feature type="region of interest" description="Disordered" evidence="1">
    <location>
        <begin position="855"/>
        <end position="909"/>
    </location>
</feature>
<sequence length="924" mass="100253">MEAGGKNLSHLRVTRPRSRARESGPSEVDLLLPLSSLPSSSQSRSRSSLCRRSLSLPLKNARQLSRSLPAIFCWLSICLLTLLSCSAVSSSPVPHPVPSISSPSSLSSPSLSSPSSLSSSPLPEHHLPNGPLEAPPPPGGSDVLQALESAFKANYAHINGRLSSPAPSLPDRLSSLSSPPSPFSPRSPGHAVQVPRSLAASTLTAAPGFVGKQSHHLKVEKCSGLDVFLVSNLPTDLAARYPAFAVREAAEGHGLPVLHHVHLEEEAASDNPDNAAVEKKMNNRQVDRDVAANPRLVVEHTQVTPLWNVTEPGNREGLPVIRIAEGAASVFRMSAPVVGLGDMLSALLEMPVMHVEIHADYSVALSYRLNAAEGREIFHSHVDPRHRPIADLDIQYLKCRDPQADELEVGLDEAKKHALMVNVTVSTHACTPVSFFWKVVCAGNDRHLQPPAHGLHIGTTRPAQIKLGQDRDFDDTASGDGASSGLLDEARRHRLKLMTQLEGDLVADGVSTPGCADVRRPQVLIPRDKTSMDFFVWCKKCDSGHVTLQLPSIAADLDVMYPVVHHFHSVNSREERDRDASTPGIISPSHVTVVDVKEGQEDRDVHHFRIDFNCKAEGDSIVALEFLLHGFKAIQVFIRKHCEATVETALKDPVCATGVASPDGTACCASKCGVCGGDQCHERPGSVDECCVTYIHARRRMCAFNAPPCVLRSLNDDAVVHAPSALQVSQQARGPSFFVSSLLQFVFFAFWLSLCGALMLLLLLYLYTVLHRLVVLHLPISVALLPSLSQLIQTAFLGFGALRHFYLSKLQAMTSKRHAYTSFDEPSSSAPSSWMPEFSIFQASTPSPQFIPLSSLSSSSDYFPRETRRSPHRRSEEGQEEAEESSALPGVPSRVPRAGRVAENGELGASARVEHFDDFEFGDL</sequence>
<evidence type="ECO:0000313" key="3">
    <source>
        <dbReference type="EMBL" id="RQX69522.1"/>
    </source>
</evidence>
<evidence type="ECO:0000256" key="1">
    <source>
        <dbReference type="SAM" id="MobiDB-lite"/>
    </source>
</evidence>
<dbReference type="EMBL" id="AHIV02001553">
    <property type="protein sequence ID" value="RQX69522.1"/>
    <property type="molecule type" value="Genomic_DNA"/>
</dbReference>
<feature type="compositionally biased region" description="Low complexity" evidence="1">
    <location>
        <begin position="94"/>
        <end position="132"/>
    </location>
</feature>
<protein>
    <submittedName>
        <fullName evidence="3">Putative transmembrane protein</fullName>
    </submittedName>
</protein>
<evidence type="ECO:0000313" key="4">
    <source>
        <dbReference type="Proteomes" id="UP000284452"/>
    </source>
</evidence>
<feature type="region of interest" description="Disordered" evidence="1">
    <location>
        <begin position="166"/>
        <end position="192"/>
    </location>
</feature>
<name>A0A3R7YNA5_TOXGO</name>
<keyword evidence="2" id="KW-1133">Transmembrane helix</keyword>
<feature type="transmembrane region" description="Helical" evidence="2">
    <location>
        <begin position="782"/>
        <end position="806"/>
    </location>
</feature>
<keyword evidence="2 3" id="KW-0812">Transmembrane</keyword>
<proteinExistence type="predicted"/>